<keyword evidence="5" id="KW-0433">Leucine-rich repeat</keyword>
<comment type="similarity">
    <text evidence="2">Belongs to the NLRP family.</text>
</comment>
<dbReference type="InterPro" id="IPR041210">
    <property type="entry name" value="NLRC5_atypical_Card"/>
</dbReference>
<reference evidence="15" key="3">
    <citation type="submission" date="2025-09" db="UniProtKB">
        <authorList>
            <consortium name="Ensembl"/>
        </authorList>
    </citation>
    <scope>IDENTIFICATION</scope>
    <source>
        <strain evidence="15">Thorbecke</strain>
    </source>
</reference>
<dbReference type="Pfam" id="PF18461">
    <property type="entry name" value="Atypical_Card"/>
    <property type="match status" value="1"/>
</dbReference>
<dbReference type="InterPro" id="IPR006553">
    <property type="entry name" value="Leu-rich_rpt_Cys-con_subtyp"/>
</dbReference>
<evidence type="ECO:0000256" key="13">
    <source>
        <dbReference type="SAM" id="MobiDB-lite"/>
    </source>
</evidence>
<organism evidence="15 16">
    <name type="scientific">Oryctolagus cuniculus</name>
    <name type="common">Rabbit</name>
    <dbReference type="NCBI Taxonomy" id="9986"/>
    <lineage>
        <taxon>Eukaryota</taxon>
        <taxon>Metazoa</taxon>
        <taxon>Chordata</taxon>
        <taxon>Craniata</taxon>
        <taxon>Vertebrata</taxon>
        <taxon>Euteleostomi</taxon>
        <taxon>Mammalia</taxon>
        <taxon>Eutheria</taxon>
        <taxon>Euarchontoglires</taxon>
        <taxon>Glires</taxon>
        <taxon>Lagomorpha</taxon>
        <taxon>Leporidae</taxon>
        <taxon>Oryctolagus</taxon>
    </lineage>
</organism>
<dbReference type="Gene3D" id="1.10.533.20">
    <property type="match status" value="1"/>
</dbReference>
<evidence type="ECO:0000256" key="8">
    <source>
        <dbReference type="ARBA" id="ARBA00022840"/>
    </source>
</evidence>
<proteinExistence type="inferred from homology"/>
<dbReference type="PANTHER" id="PTHR47189:SF1">
    <property type="entry name" value="MHC CLASS II TRANSACTIVATOR"/>
    <property type="match status" value="1"/>
</dbReference>
<evidence type="ECO:0000259" key="14">
    <source>
        <dbReference type="PROSITE" id="PS50837"/>
    </source>
</evidence>
<dbReference type="GO" id="GO:0060339">
    <property type="term" value="P:negative regulation of type I interferon-mediated signaling pathway"/>
    <property type="evidence" value="ECO:0007669"/>
    <property type="project" value="UniProtKB-ARBA"/>
</dbReference>
<keyword evidence="6" id="KW-0677">Repeat</keyword>
<dbReference type="EMBL" id="AAGW02052831">
    <property type="status" value="NOT_ANNOTATED_CDS"/>
    <property type="molecule type" value="Genomic_DNA"/>
</dbReference>
<dbReference type="InterPro" id="IPR041267">
    <property type="entry name" value="NLRP_HD2"/>
</dbReference>
<dbReference type="SMART" id="SM00367">
    <property type="entry name" value="LRR_CC"/>
    <property type="match status" value="6"/>
</dbReference>
<dbReference type="PANTHER" id="PTHR47189">
    <property type="entry name" value="MHC CLASS II TRANSACTIVATOR"/>
    <property type="match status" value="1"/>
</dbReference>
<dbReference type="GO" id="GO:0005829">
    <property type="term" value="C:cytosol"/>
    <property type="evidence" value="ECO:0007669"/>
    <property type="project" value="UniProtKB-ARBA"/>
</dbReference>
<dbReference type="Proteomes" id="UP000001811">
    <property type="component" value="Chromosome 5"/>
</dbReference>
<protein>
    <recommendedName>
        <fullName evidence="12">Protein NLRC5</fullName>
    </recommendedName>
</protein>
<dbReference type="EMBL" id="AAGW02052833">
    <property type="status" value="NOT_ANNOTATED_CDS"/>
    <property type="molecule type" value="Genomic_DNA"/>
</dbReference>
<evidence type="ECO:0000256" key="10">
    <source>
        <dbReference type="ARBA" id="ARBA00058498"/>
    </source>
</evidence>
<evidence type="ECO:0000313" key="16">
    <source>
        <dbReference type="Proteomes" id="UP000001811"/>
    </source>
</evidence>
<name>A0A5F9C5W4_RABIT</name>
<dbReference type="InterPro" id="IPR007111">
    <property type="entry name" value="NACHT_NTPase"/>
</dbReference>
<keyword evidence="4" id="KW-0399">Innate immunity</keyword>
<evidence type="ECO:0000256" key="11">
    <source>
        <dbReference type="ARBA" id="ARBA00065834"/>
    </source>
</evidence>
<dbReference type="Pfam" id="PF13516">
    <property type="entry name" value="LRR_6"/>
    <property type="match status" value="2"/>
</dbReference>
<dbReference type="FunFam" id="1.10.533.20:FF:000001">
    <property type="entry name" value="NLR family CARD domain containing 5"/>
    <property type="match status" value="1"/>
</dbReference>
<sequence>MDIAGIQMGSGNTWDWLVQLLSKNPEWLSTKVKFFLPNTDLGSSSESPDPAQGVTLQLKLLCGRGLATWRSFIYCVCMELEVPLELEVLLLSTWGHEEGEGPRGAGTPSLTLPGLKRPHHSPGPSPQWKHCRRQRRGECQELAQRYLELLRTSVQEHYGSGPPSSGQHLASLQAYIPPILQWSRATTPLDPQKGANSGDPKTEDGTDVSIQDLFSSRSHKGPRVTVLLGKAGMGKTTLAHRLCQKWAEGQLHRFQALFLFEFRKLNLITRLLTLPQLLFDLSLNPEAEPEAVFQYLQENASRVLLIFDGLDEALYPCSGRETVDPHSPRPALALFSDLCRGTLLPGCWVMATSRPGKLPTCLPTEAAMVHMWGFDGPRVEEYVSHFFGEQTSREAALAELRANRQLQNMCAVPALCLAVCLCLYHLLPGSAPDQCAALLPTVTQLYMRMVLARSPRRPLPAATLLGLGEVALRGLEARKTIFYVGDIAPPLLAFGAAHHLLTSFRIRMGPGHWDTGYAFTHLSLQEFFAALYLMASPKVDEDTLARHITLNSRWVLRTKASLGLSDHLPTFLAGLASHACRPFLSHVAQNDEARVGAKQTAVVQVLRKMAAHRFTGPKVVELCHCVAETQVPELAQLTAQRLPYQLPFHNFPLTYTDLAALASVLEHRAGPIHLDFEGCPLEPHCPEALAGCGQIENLSFKSRKCGDAFAEALSRSLPTLGNLQKLGLTGSKITARGISHLVQALSFCPQLEEISLHDNQLKDQEVLGLVEGLLCLALLRKLDLSRNSISVSTLLCLVKAALTCPTVRTLQIPGVCPPDSPSTGAETGLPFTLSPSVPHPYPRLQKCQLKVHHAEMLIALLQEGPPLEELDLSGNQLEDEGCRLLAEAAPQLHIARKLDLSDNQLSVAGVSHVLHALSTCSTLAELHIRWEPPVAHCHLPLPSLELWLPCAHVHTHAQAHTRTQLLTLSPCSLSGNALGDEGAALLAQLLPGLGPLQSLDFSENGFSLDAVFSLARCLSTVQWAAHLDIRWVGLSPPTRALISHVPSPYSNTLFHRLSCEALSEQGLETLLCCLPRLPQLQLLQLSETGLTPRSPFLLAEVFIKCPQVQKVELRWASFAGCGLTQEHVEPLCSVLGKREDLCQLDLSANLLGDDGLRRLLECLPRMPISGSLEYVGSTRDSCPGRAWEGARAAAPGPYQALPLASALRLSECSLLPEQLPRLASGLSQVLQLVELTLSRCCLGLEQLSVVLHLLRHPAGVLSLRVEEPWLGRAGVLALLEVCAQASGNVTAVSISGTQQQLCVQSRHSPSASRLAPCDLGTHHSLLVQQLTETCARLQRLSLSQVNLSDDDDGDASSLLLRDLLPALSELKSFRLTSSCVSTKGLSHLTSGLGHCHHLEELEARVGTWAPTAATPSSSGLLPRSLTHLPLGGSTVAVLTRGLSHVALLQSFRLDHNQIGDTGAWHLAAILPGLPELGNGNVGVSALSANGIGPAGGVQLAASLALCRHLEELMLGSNALGDPTALQLARGLPPHLRVLHLRSSRLGPEGVLSLVRALDGCPHVEEISLAENSLAQGLPRLCTGLPQLRQMDLVSCEIDNQAAKHLAASFLLCPALEEILLSWNLLGDEAAAELAQVLPQMRQLKRVDLEKNRITARGARLLAEGLAQGSGIQVIRLWNNPIPADAAQHLQSQEPRLDFAFFGS</sequence>
<dbReference type="SMART" id="SM00368">
    <property type="entry name" value="LRR_RI"/>
    <property type="match status" value="16"/>
</dbReference>
<feature type="region of interest" description="Disordered" evidence="13">
    <location>
        <begin position="97"/>
        <end position="133"/>
    </location>
</feature>
<dbReference type="Gene3D" id="3.40.50.300">
    <property type="entry name" value="P-loop containing nucleotide triphosphate hydrolases"/>
    <property type="match status" value="1"/>
</dbReference>
<evidence type="ECO:0000256" key="3">
    <source>
        <dbReference type="ARBA" id="ARBA00022490"/>
    </source>
</evidence>
<evidence type="ECO:0000256" key="5">
    <source>
        <dbReference type="ARBA" id="ARBA00022614"/>
    </source>
</evidence>
<feature type="domain" description="NACHT" evidence="14">
    <location>
        <begin position="223"/>
        <end position="356"/>
    </location>
</feature>
<evidence type="ECO:0000256" key="7">
    <source>
        <dbReference type="ARBA" id="ARBA00022741"/>
    </source>
</evidence>
<dbReference type="PROSITE" id="PS50837">
    <property type="entry name" value="NACHT"/>
    <property type="match status" value="1"/>
</dbReference>
<evidence type="ECO:0000256" key="12">
    <source>
        <dbReference type="ARBA" id="ARBA00069671"/>
    </source>
</evidence>
<dbReference type="InterPro" id="IPR032675">
    <property type="entry name" value="LRR_dom_sf"/>
</dbReference>
<keyword evidence="7" id="KW-0547">Nucleotide-binding</keyword>
<dbReference type="Ensembl" id="ENSOCUT00000055519.1">
    <property type="protein sequence ID" value="ENSOCUP00000029156.1"/>
    <property type="gene ID" value="ENSOCUG00000000557.4"/>
</dbReference>
<reference evidence="15 16" key="1">
    <citation type="journal article" date="2011" name="Nature">
        <title>A high-resolution map of human evolutionary constraint using 29 mammals.</title>
        <authorList>
            <person name="Lindblad-Toh K."/>
            <person name="Garber M."/>
            <person name="Zuk O."/>
            <person name="Lin M.F."/>
            <person name="Parker B.J."/>
            <person name="Washietl S."/>
            <person name="Kheradpour P."/>
            <person name="Ernst J."/>
            <person name="Jordan G."/>
            <person name="Mauceli E."/>
            <person name="Ward L.D."/>
            <person name="Lowe C.B."/>
            <person name="Holloway A.K."/>
            <person name="Clamp M."/>
            <person name="Gnerre S."/>
            <person name="Alfoldi J."/>
            <person name="Beal K."/>
            <person name="Chang J."/>
            <person name="Clawson H."/>
            <person name="Cuff J."/>
            <person name="Di Palma F."/>
            <person name="Fitzgerald S."/>
            <person name="Flicek P."/>
            <person name="Guttman M."/>
            <person name="Hubisz M.J."/>
            <person name="Jaffe D.B."/>
            <person name="Jungreis I."/>
            <person name="Kent W.J."/>
            <person name="Kostka D."/>
            <person name="Lara M."/>
            <person name="Martins A.L."/>
            <person name="Massingham T."/>
            <person name="Moltke I."/>
            <person name="Raney B.J."/>
            <person name="Rasmussen M.D."/>
            <person name="Robinson J."/>
            <person name="Stark A."/>
            <person name="Vilella A.J."/>
            <person name="Wen J."/>
            <person name="Xie X."/>
            <person name="Zody M.C."/>
            <person name="Baldwin J."/>
            <person name="Bloom T."/>
            <person name="Chin C.W."/>
            <person name="Heiman D."/>
            <person name="Nicol R."/>
            <person name="Nusbaum C."/>
            <person name="Young S."/>
            <person name="Wilkinson J."/>
            <person name="Worley K.C."/>
            <person name="Kovar C.L."/>
            <person name="Muzny D.M."/>
            <person name="Gibbs R.A."/>
            <person name="Cree A."/>
            <person name="Dihn H.H."/>
            <person name="Fowler G."/>
            <person name="Jhangiani S."/>
            <person name="Joshi V."/>
            <person name="Lee S."/>
            <person name="Lewis L.R."/>
            <person name="Nazareth L.V."/>
            <person name="Okwuonu G."/>
            <person name="Santibanez J."/>
            <person name="Warren W.C."/>
            <person name="Mardis E.R."/>
            <person name="Weinstock G.M."/>
            <person name="Wilson R.K."/>
            <person name="Delehaunty K."/>
            <person name="Dooling D."/>
            <person name="Fronik C."/>
            <person name="Fulton L."/>
            <person name="Fulton B."/>
            <person name="Graves T."/>
            <person name="Minx P."/>
            <person name="Sodergren E."/>
            <person name="Birney E."/>
            <person name="Margulies E.H."/>
            <person name="Herrero J."/>
            <person name="Green E.D."/>
            <person name="Haussler D."/>
            <person name="Siepel A."/>
            <person name="Goldman N."/>
            <person name="Pollard K.S."/>
            <person name="Pedersen J.S."/>
            <person name="Lander E.S."/>
            <person name="Kellis M."/>
        </authorList>
    </citation>
    <scope>NUCLEOTIDE SEQUENCE [LARGE SCALE GENOMIC DNA]</scope>
    <source>
        <strain evidence="15 16">Thorbecke inbred</strain>
    </source>
</reference>
<dbReference type="GO" id="GO:0045345">
    <property type="term" value="P:positive regulation of MHC class I biosynthetic process"/>
    <property type="evidence" value="ECO:0007669"/>
    <property type="project" value="TreeGrafter"/>
</dbReference>
<dbReference type="GO" id="GO:0005634">
    <property type="term" value="C:nucleus"/>
    <property type="evidence" value="ECO:0007669"/>
    <property type="project" value="UniProtKB-ARBA"/>
</dbReference>
<dbReference type="GO" id="GO:0045944">
    <property type="term" value="P:positive regulation of transcription by RNA polymerase II"/>
    <property type="evidence" value="ECO:0007669"/>
    <property type="project" value="TreeGrafter"/>
</dbReference>
<dbReference type="GO" id="GO:0045348">
    <property type="term" value="P:positive regulation of MHC class II biosynthetic process"/>
    <property type="evidence" value="ECO:0007669"/>
    <property type="project" value="TreeGrafter"/>
</dbReference>
<comment type="subunit">
    <text evidence="11">Interacts with CHUK and IKBKB; prevents CHUK and IKBKB phosphorylation and inhibits their kinase activity. Interacts with RIGI and IFIH1; blocks the interaction of MAVS to RIGI.</text>
</comment>
<feature type="region of interest" description="Disordered" evidence="13">
    <location>
        <begin position="186"/>
        <end position="207"/>
    </location>
</feature>
<dbReference type="GO" id="GO:0045087">
    <property type="term" value="P:innate immune response"/>
    <property type="evidence" value="ECO:0007669"/>
    <property type="project" value="UniProtKB-KW"/>
</dbReference>
<keyword evidence="16" id="KW-1185">Reference proteome</keyword>
<keyword evidence="9" id="KW-0391">Immunity</keyword>
<dbReference type="Pfam" id="PF17776">
    <property type="entry name" value="NLRC4_HD2"/>
    <property type="match status" value="1"/>
</dbReference>
<evidence type="ECO:0000256" key="6">
    <source>
        <dbReference type="ARBA" id="ARBA00022737"/>
    </source>
</evidence>
<dbReference type="EMBL" id="AAGW02052832">
    <property type="status" value="NOT_ANNOTATED_CDS"/>
    <property type="molecule type" value="Genomic_DNA"/>
</dbReference>
<dbReference type="Bgee" id="ENSOCUG00000000557">
    <property type="expression patterns" value="Expressed in blood and 15 other cell types or tissues"/>
</dbReference>
<accession>A0A5F9C5W4</accession>
<evidence type="ECO:0000256" key="2">
    <source>
        <dbReference type="ARBA" id="ARBA00008665"/>
    </source>
</evidence>
<dbReference type="FunFam" id="3.40.50.300:FF:001114">
    <property type="entry name" value="NLR family CARD domain containing 5"/>
    <property type="match status" value="1"/>
</dbReference>
<comment type="subcellular location">
    <subcellularLocation>
        <location evidence="1">Cytoplasm</location>
    </subcellularLocation>
</comment>
<reference evidence="15" key="2">
    <citation type="submission" date="2025-08" db="UniProtKB">
        <authorList>
            <consortium name="Ensembl"/>
        </authorList>
    </citation>
    <scope>IDENTIFICATION</scope>
    <source>
        <strain evidence="15">Thorbecke</strain>
    </source>
</reference>
<evidence type="ECO:0000256" key="4">
    <source>
        <dbReference type="ARBA" id="ARBA00022588"/>
    </source>
</evidence>
<keyword evidence="3" id="KW-0963">Cytoplasm</keyword>
<dbReference type="Gene3D" id="3.80.10.10">
    <property type="entry name" value="Ribonuclease Inhibitor"/>
    <property type="match status" value="8"/>
</dbReference>
<dbReference type="SUPFAM" id="SSF52540">
    <property type="entry name" value="P-loop containing nucleoside triphosphate hydrolases"/>
    <property type="match status" value="1"/>
</dbReference>
<dbReference type="Pfam" id="PF05729">
    <property type="entry name" value="NACHT"/>
    <property type="match status" value="1"/>
</dbReference>
<dbReference type="GO" id="GO:0005524">
    <property type="term" value="F:ATP binding"/>
    <property type="evidence" value="ECO:0007669"/>
    <property type="project" value="UniProtKB-KW"/>
</dbReference>
<keyword evidence="8" id="KW-0067">ATP-binding</keyword>
<comment type="function">
    <text evidence="10">Probable regulator of the NF-kappa-B and type I interferon signaling pathways. May also regulate the type II interferon signaling pathway. Plays a role in homeostatic control of innate immunity and in antiviral defense mechanisms.</text>
</comment>
<evidence type="ECO:0000256" key="1">
    <source>
        <dbReference type="ARBA" id="ARBA00004496"/>
    </source>
</evidence>
<gene>
    <name evidence="15" type="primary">NLRC5</name>
</gene>
<dbReference type="InterPro" id="IPR027417">
    <property type="entry name" value="P-loop_NTPase"/>
</dbReference>
<dbReference type="InterPro" id="IPR001611">
    <property type="entry name" value="Leu-rich_rpt"/>
</dbReference>
<dbReference type="GeneTree" id="ENSGT00940000160652"/>
<evidence type="ECO:0000256" key="9">
    <source>
        <dbReference type="ARBA" id="ARBA00022859"/>
    </source>
</evidence>
<evidence type="ECO:0000313" key="15">
    <source>
        <dbReference type="Ensembl" id="ENSOCUP00000029156.1"/>
    </source>
</evidence>
<dbReference type="SUPFAM" id="SSF52047">
    <property type="entry name" value="RNI-like"/>
    <property type="match status" value="2"/>
</dbReference>
<dbReference type="FunFam" id="3.80.10.10:FF:000255">
    <property type="entry name" value="NLR family CARD domain containing 5"/>
    <property type="match status" value="1"/>
</dbReference>